<evidence type="ECO:0008006" key="3">
    <source>
        <dbReference type="Google" id="ProtNLM"/>
    </source>
</evidence>
<accession>A0A2I1HVV1</accession>
<name>A0A2I1HVV1_9GLOM</name>
<gene>
    <name evidence="1" type="ORF">RhiirA4_490585</name>
</gene>
<sequence>MNNFEALELELVAIFVELIMIQANSKVEVYMDSLVVVNIWRTLFLEDELKWEARKIWNINSIGLWKMIFMMYWKGKLVRKSSKEFMKKYNQCKFKADWLVLEINRSLRMHIVEIDIDWRVILWKKNLGDIWFSLDISDLLTYHRLIMFRSSQYVENYSI</sequence>
<evidence type="ECO:0000313" key="2">
    <source>
        <dbReference type="Proteomes" id="UP000234323"/>
    </source>
</evidence>
<dbReference type="EMBL" id="LLXI01008623">
    <property type="protein sequence ID" value="PKY62988.1"/>
    <property type="molecule type" value="Genomic_DNA"/>
</dbReference>
<dbReference type="Proteomes" id="UP000234323">
    <property type="component" value="Unassembled WGS sequence"/>
</dbReference>
<reference evidence="1 2" key="1">
    <citation type="submission" date="2015-10" db="EMBL/GenBank/DDBJ databases">
        <title>Genome analyses suggest a sexual origin of heterokaryosis in a supposedly ancient asexual fungus.</title>
        <authorList>
            <person name="Ropars J."/>
            <person name="Sedzielewska K."/>
            <person name="Noel J."/>
            <person name="Charron P."/>
            <person name="Farinelli L."/>
            <person name="Marton T."/>
            <person name="Kruger M."/>
            <person name="Pelin A."/>
            <person name="Brachmann A."/>
            <person name="Corradi N."/>
        </authorList>
    </citation>
    <scope>NUCLEOTIDE SEQUENCE [LARGE SCALE GENOMIC DNA]</scope>
    <source>
        <strain evidence="1 2">A4</strain>
    </source>
</reference>
<evidence type="ECO:0000313" key="1">
    <source>
        <dbReference type="EMBL" id="PKY62988.1"/>
    </source>
</evidence>
<proteinExistence type="predicted"/>
<protein>
    <recommendedName>
        <fullName evidence="3">RNase H type-1 domain-containing protein</fullName>
    </recommendedName>
</protein>
<dbReference type="AlphaFoldDB" id="A0A2I1HVV1"/>
<keyword evidence="2" id="KW-1185">Reference proteome</keyword>
<organism evidence="1 2">
    <name type="scientific">Rhizophagus irregularis</name>
    <dbReference type="NCBI Taxonomy" id="588596"/>
    <lineage>
        <taxon>Eukaryota</taxon>
        <taxon>Fungi</taxon>
        <taxon>Fungi incertae sedis</taxon>
        <taxon>Mucoromycota</taxon>
        <taxon>Glomeromycotina</taxon>
        <taxon>Glomeromycetes</taxon>
        <taxon>Glomerales</taxon>
        <taxon>Glomeraceae</taxon>
        <taxon>Rhizophagus</taxon>
    </lineage>
</organism>
<comment type="caution">
    <text evidence="1">The sequence shown here is derived from an EMBL/GenBank/DDBJ whole genome shotgun (WGS) entry which is preliminary data.</text>
</comment>